<name>A0ACC1ABR3_9ROSI</name>
<protein>
    <submittedName>
        <fullName evidence="1">Uncharacterized protein</fullName>
    </submittedName>
</protein>
<organism evidence="1 2">
    <name type="scientific">Pistacia atlantica</name>
    <dbReference type="NCBI Taxonomy" id="434234"/>
    <lineage>
        <taxon>Eukaryota</taxon>
        <taxon>Viridiplantae</taxon>
        <taxon>Streptophyta</taxon>
        <taxon>Embryophyta</taxon>
        <taxon>Tracheophyta</taxon>
        <taxon>Spermatophyta</taxon>
        <taxon>Magnoliopsida</taxon>
        <taxon>eudicotyledons</taxon>
        <taxon>Gunneridae</taxon>
        <taxon>Pentapetalae</taxon>
        <taxon>rosids</taxon>
        <taxon>malvids</taxon>
        <taxon>Sapindales</taxon>
        <taxon>Anacardiaceae</taxon>
        <taxon>Pistacia</taxon>
    </lineage>
</organism>
<keyword evidence="2" id="KW-1185">Reference proteome</keyword>
<comment type="caution">
    <text evidence="1">The sequence shown here is derived from an EMBL/GenBank/DDBJ whole genome shotgun (WGS) entry which is preliminary data.</text>
</comment>
<reference evidence="2" key="1">
    <citation type="journal article" date="2023" name="G3 (Bethesda)">
        <title>Genome assembly and association tests identify interacting loci associated with vigor, precocity, and sex in interspecific pistachio rootstocks.</title>
        <authorList>
            <person name="Palmer W."/>
            <person name="Jacygrad E."/>
            <person name="Sagayaradj S."/>
            <person name="Cavanaugh K."/>
            <person name="Han R."/>
            <person name="Bertier L."/>
            <person name="Beede B."/>
            <person name="Kafkas S."/>
            <person name="Golino D."/>
            <person name="Preece J."/>
            <person name="Michelmore R."/>
        </authorList>
    </citation>
    <scope>NUCLEOTIDE SEQUENCE [LARGE SCALE GENOMIC DNA]</scope>
</reference>
<gene>
    <name evidence="1" type="ORF">Patl1_29448</name>
</gene>
<evidence type="ECO:0000313" key="1">
    <source>
        <dbReference type="EMBL" id="KAJ0083798.1"/>
    </source>
</evidence>
<accession>A0ACC1ABR3</accession>
<evidence type="ECO:0000313" key="2">
    <source>
        <dbReference type="Proteomes" id="UP001164250"/>
    </source>
</evidence>
<sequence>MISALQNLIVFFFFFFHLLKTSYKMILNRAKCIDFILPLNPSFVRELQLEN</sequence>
<dbReference type="Proteomes" id="UP001164250">
    <property type="component" value="Chromosome 11"/>
</dbReference>
<proteinExistence type="predicted"/>
<dbReference type="EMBL" id="CM047907">
    <property type="protein sequence ID" value="KAJ0083798.1"/>
    <property type="molecule type" value="Genomic_DNA"/>
</dbReference>